<dbReference type="SUPFAM" id="SSF48208">
    <property type="entry name" value="Six-hairpin glycosidases"/>
    <property type="match status" value="1"/>
</dbReference>
<dbReference type="Pfam" id="PF17389">
    <property type="entry name" value="Bac_rhamnosid6H"/>
    <property type="match status" value="1"/>
</dbReference>
<dbReference type="PANTHER" id="PTHR33307:SF11">
    <property type="entry name" value="ALPHA-L-RHAMNOSIDASE"/>
    <property type="match status" value="1"/>
</dbReference>
<dbReference type="GO" id="GO:0005975">
    <property type="term" value="P:carbohydrate metabolic process"/>
    <property type="evidence" value="ECO:0007669"/>
    <property type="project" value="InterPro"/>
</dbReference>
<dbReference type="InterPro" id="IPR012341">
    <property type="entry name" value="6hp_glycosidase-like_sf"/>
</dbReference>
<dbReference type="InterPro" id="IPR008902">
    <property type="entry name" value="Rhamnosid_concanavalin"/>
</dbReference>
<dbReference type="InterPro" id="IPR013737">
    <property type="entry name" value="Bac_rhamnosid_N"/>
</dbReference>
<dbReference type="OrthoDB" id="9761045at2"/>
<gene>
    <name evidence="6" type="ORF">ETD86_03440</name>
</gene>
<dbReference type="Pfam" id="PF08531">
    <property type="entry name" value="Bac_rhamnosid_N"/>
    <property type="match status" value="1"/>
</dbReference>
<evidence type="ECO:0000259" key="5">
    <source>
        <dbReference type="Pfam" id="PF17389"/>
    </source>
</evidence>
<dbReference type="Gene3D" id="2.60.120.260">
    <property type="entry name" value="Galactose-binding domain-like"/>
    <property type="match status" value="2"/>
</dbReference>
<reference evidence="6 7" key="1">
    <citation type="submission" date="2019-05" db="EMBL/GenBank/DDBJ databases">
        <title>Draft genome sequence of Nonomuraea turkmeniaca DSM 43926.</title>
        <authorList>
            <person name="Saricaoglu S."/>
            <person name="Isik K."/>
        </authorList>
    </citation>
    <scope>NUCLEOTIDE SEQUENCE [LARGE SCALE GENOMIC DNA]</scope>
    <source>
        <strain evidence="6 7">DSM 43926</strain>
    </source>
</reference>
<evidence type="ECO:0000259" key="4">
    <source>
        <dbReference type="Pfam" id="PF08531"/>
    </source>
</evidence>
<feature type="domain" description="Alpha-L-rhamnosidase concanavalin-like" evidence="3">
    <location>
        <begin position="219"/>
        <end position="300"/>
    </location>
</feature>
<name>A0A5S4FVI7_9ACTN</name>
<dbReference type="GO" id="GO:0030596">
    <property type="term" value="F:alpha-L-rhamnosidase activity"/>
    <property type="evidence" value="ECO:0007669"/>
    <property type="project" value="UniProtKB-EC"/>
</dbReference>
<evidence type="ECO:0000256" key="2">
    <source>
        <dbReference type="ARBA" id="ARBA00012652"/>
    </source>
</evidence>
<protein>
    <recommendedName>
        <fullName evidence="2">alpha-L-rhamnosidase</fullName>
        <ecNumber evidence="2">3.2.1.40</ecNumber>
    </recommendedName>
</protein>
<evidence type="ECO:0000256" key="1">
    <source>
        <dbReference type="ARBA" id="ARBA00001445"/>
    </source>
</evidence>
<keyword evidence="7" id="KW-1185">Reference proteome</keyword>
<dbReference type="Proteomes" id="UP000309128">
    <property type="component" value="Unassembled WGS sequence"/>
</dbReference>
<sequence length="738" mass="80643">MTPDGQISPAQRDIAPAVWITHPDWVTPGPNIFRAPVLMRAFDVHGPVRSARLLITGLGVWTATLDGRPLSDAELEPGVTEFRIRVAATTLDLTGRLSPGRHHLLVELGEGSAHVRDVPGRYTKFTASRHAPRLLARLDVDYADGTFETIRSDCSWRAALGPTLFTHWYGGEEHDARAGRTSWVDAVELDDPGPDLWTRAAPPVKVVTTLSGVTRTPTPDGFVCDFGVNHAGRPLLTVSPRVPSGTRIELWPAEHIDSGGRADQSSSGGPVFDTCVTAGGAEQWHPRFCYHGYRYVEVKVPGGYADAIDLRSQQLMTADRRTGRFSCTDPTLQAIYDLTDRAVQSNLMSVPTDCPHREKLGWLEQTHLVFGPVSHLYDVRDHFADLIIHMIDAQTAEGLIPSIAPELVVFEGGFRHDVNWGSAIWRLPEQLWRVFGDLDPARRAWTAALRYLNYVTSQARDGLLHDGLADWITLDESTPAPLVHGHGHLAMLASAATLAAALGKDPARFLLAADQVRQHLQARYAPDPTRIGSGSQASLALALDAGLVADRHRQQVTEQLARLVEHGNHAVTSGEIGLPALFRVLGAAGHHDILHRLVTQAHSPGYGAMIRSGDTALAESWQNRPGQASANHFMLGYVATWLTEDIAGLKQATDSVGWRRAVVALHGLDLADAAEVSYDIPAGTYLLRWERHHRGAEITVRVPEHGQVSFDCPAGYTLTSPAFMTLPPGEHHLRVAKR</sequence>
<dbReference type="PANTHER" id="PTHR33307">
    <property type="entry name" value="ALPHA-RHAMNOSIDASE (EUROFUNG)"/>
    <property type="match status" value="1"/>
</dbReference>
<dbReference type="InterPro" id="IPR016007">
    <property type="entry name" value="Alpha_rhamnosid"/>
</dbReference>
<dbReference type="EMBL" id="VCKY01000007">
    <property type="protein sequence ID" value="TMR24797.1"/>
    <property type="molecule type" value="Genomic_DNA"/>
</dbReference>
<comment type="catalytic activity">
    <reaction evidence="1">
        <text>Hydrolysis of terminal non-reducing alpha-L-rhamnose residues in alpha-L-rhamnosides.</text>
        <dbReference type="EC" id="3.2.1.40"/>
    </reaction>
</comment>
<feature type="domain" description="Alpha-L-rhamnosidase six-hairpin glycosidase" evidence="5">
    <location>
        <begin position="320"/>
        <end position="645"/>
    </location>
</feature>
<proteinExistence type="predicted"/>
<evidence type="ECO:0000313" key="6">
    <source>
        <dbReference type="EMBL" id="TMR24797.1"/>
    </source>
</evidence>
<accession>A0A5S4FVI7</accession>
<dbReference type="InterPro" id="IPR035396">
    <property type="entry name" value="Bac_rhamnosid6H"/>
</dbReference>
<comment type="caution">
    <text evidence="6">The sequence shown here is derived from an EMBL/GenBank/DDBJ whole genome shotgun (WGS) entry which is preliminary data.</text>
</comment>
<dbReference type="EC" id="3.2.1.40" evidence="2"/>
<dbReference type="AlphaFoldDB" id="A0A5S4FVI7"/>
<evidence type="ECO:0000313" key="7">
    <source>
        <dbReference type="Proteomes" id="UP000309128"/>
    </source>
</evidence>
<dbReference type="Pfam" id="PF05592">
    <property type="entry name" value="Bac_rhamnosid"/>
    <property type="match status" value="1"/>
</dbReference>
<evidence type="ECO:0000259" key="3">
    <source>
        <dbReference type="Pfam" id="PF05592"/>
    </source>
</evidence>
<organism evidence="6 7">
    <name type="scientific">Nonomuraea turkmeniaca</name>
    <dbReference type="NCBI Taxonomy" id="103838"/>
    <lineage>
        <taxon>Bacteria</taxon>
        <taxon>Bacillati</taxon>
        <taxon>Actinomycetota</taxon>
        <taxon>Actinomycetes</taxon>
        <taxon>Streptosporangiales</taxon>
        <taxon>Streptosporangiaceae</taxon>
        <taxon>Nonomuraea</taxon>
    </lineage>
</organism>
<feature type="domain" description="Bacterial alpha-L-rhamnosidase N-terminal" evidence="4">
    <location>
        <begin position="48"/>
        <end position="193"/>
    </location>
</feature>
<dbReference type="InterPro" id="IPR008928">
    <property type="entry name" value="6-hairpin_glycosidase_sf"/>
</dbReference>
<dbReference type="Gene3D" id="1.50.10.10">
    <property type="match status" value="1"/>
</dbReference>